<proteinExistence type="predicted"/>
<dbReference type="EMBL" id="JAFVMH010000010">
    <property type="protein sequence ID" value="MBO1326403.1"/>
    <property type="molecule type" value="Genomic_DNA"/>
</dbReference>
<name>A0A939HQQ2_9PROT</name>
<comment type="caution">
    <text evidence="1">The sequence shown here is derived from an EMBL/GenBank/DDBJ whole genome shotgun (WGS) entry which is preliminary data.</text>
</comment>
<sequence>MIRWLRATVTFLFCFGIAAGMVGAARAMPGFAQASSTIFHTPRTQLTAPCDMLHAHAVPPIHAVARATSQITGPIIGQSAGFSHSAAHTPLTPCPLCDTGPASASGHAGIGNMAAPHPADLHAHGHPQAMPCCETTSLFSAAFIQPAGILPVFALPARAPVPLSAAPILAGQRTAPLLPPPRPHAA</sequence>
<dbReference type="Proteomes" id="UP000664073">
    <property type="component" value="Unassembled WGS sequence"/>
</dbReference>
<protein>
    <recommendedName>
        <fullName evidence="3">DUF2946 domain-containing protein</fullName>
    </recommendedName>
</protein>
<evidence type="ECO:0000313" key="2">
    <source>
        <dbReference type="Proteomes" id="UP000664073"/>
    </source>
</evidence>
<evidence type="ECO:0000313" key="1">
    <source>
        <dbReference type="EMBL" id="MBO1326403.1"/>
    </source>
</evidence>
<organism evidence="1 2">
    <name type="scientific">Acetobacter garciniae</name>
    <dbReference type="NCBI Taxonomy" id="2817435"/>
    <lineage>
        <taxon>Bacteria</taxon>
        <taxon>Pseudomonadati</taxon>
        <taxon>Pseudomonadota</taxon>
        <taxon>Alphaproteobacteria</taxon>
        <taxon>Acetobacterales</taxon>
        <taxon>Acetobacteraceae</taxon>
        <taxon>Acetobacter</taxon>
    </lineage>
</organism>
<accession>A0A939HQQ2</accession>
<dbReference type="RefSeq" id="WP_207847087.1">
    <property type="nucleotide sequence ID" value="NZ_JAFVMH010000010.1"/>
</dbReference>
<gene>
    <name evidence="1" type="ORF">J2D77_14720</name>
</gene>
<keyword evidence="2" id="KW-1185">Reference proteome</keyword>
<dbReference type="AlphaFoldDB" id="A0A939HQQ2"/>
<evidence type="ECO:0008006" key="3">
    <source>
        <dbReference type="Google" id="ProtNLM"/>
    </source>
</evidence>
<reference evidence="1" key="1">
    <citation type="submission" date="2021-03" db="EMBL/GenBank/DDBJ databases">
        <title>The complete genome sequence of Acetobacter sp. TBRC 12339.</title>
        <authorList>
            <person name="Charoenyingcharoen P."/>
            <person name="Yukphan P."/>
        </authorList>
    </citation>
    <scope>NUCLEOTIDE SEQUENCE</scope>
    <source>
        <strain evidence="1">TBRC 12339</strain>
    </source>
</reference>